<dbReference type="Proteomes" id="UP000250235">
    <property type="component" value="Unassembled WGS sequence"/>
</dbReference>
<gene>
    <name evidence="1" type="ORF">F511_42085</name>
</gene>
<organism evidence="1 2">
    <name type="scientific">Dorcoceras hygrometricum</name>
    <dbReference type="NCBI Taxonomy" id="472368"/>
    <lineage>
        <taxon>Eukaryota</taxon>
        <taxon>Viridiplantae</taxon>
        <taxon>Streptophyta</taxon>
        <taxon>Embryophyta</taxon>
        <taxon>Tracheophyta</taxon>
        <taxon>Spermatophyta</taxon>
        <taxon>Magnoliopsida</taxon>
        <taxon>eudicotyledons</taxon>
        <taxon>Gunneridae</taxon>
        <taxon>Pentapetalae</taxon>
        <taxon>asterids</taxon>
        <taxon>lamiids</taxon>
        <taxon>Lamiales</taxon>
        <taxon>Gesneriaceae</taxon>
        <taxon>Didymocarpoideae</taxon>
        <taxon>Trichosporeae</taxon>
        <taxon>Loxocarpinae</taxon>
        <taxon>Dorcoceras</taxon>
    </lineage>
</organism>
<evidence type="ECO:0000313" key="2">
    <source>
        <dbReference type="Proteomes" id="UP000250235"/>
    </source>
</evidence>
<dbReference type="AlphaFoldDB" id="A0A2Z7CV50"/>
<keyword evidence="2" id="KW-1185">Reference proteome</keyword>
<name>A0A2Z7CV50_9LAMI</name>
<evidence type="ECO:0000313" key="1">
    <source>
        <dbReference type="EMBL" id="KZV49847.1"/>
    </source>
</evidence>
<dbReference type="EMBL" id="KQ992776">
    <property type="protein sequence ID" value="KZV49847.1"/>
    <property type="molecule type" value="Genomic_DNA"/>
</dbReference>
<accession>A0A2Z7CV50</accession>
<proteinExistence type="predicted"/>
<reference evidence="1 2" key="1">
    <citation type="journal article" date="2015" name="Proc. Natl. Acad. Sci. U.S.A.">
        <title>The resurrection genome of Boea hygrometrica: A blueprint for survival of dehydration.</title>
        <authorList>
            <person name="Xiao L."/>
            <person name="Yang G."/>
            <person name="Zhang L."/>
            <person name="Yang X."/>
            <person name="Zhao S."/>
            <person name="Ji Z."/>
            <person name="Zhou Q."/>
            <person name="Hu M."/>
            <person name="Wang Y."/>
            <person name="Chen M."/>
            <person name="Xu Y."/>
            <person name="Jin H."/>
            <person name="Xiao X."/>
            <person name="Hu G."/>
            <person name="Bao F."/>
            <person name="Hu Y."/>
            <person name="Wan P."/>
            <person name="Li L."/>
            <person name="Deng X."/>
            <person name="Kuang T."/>
            <person name="Xiang C."/>
            <person name="Zhu J.K."/>
            <person name="Oliver M.J."/>
            <person name="He Y."/>
        </authorList>
    </citation>
    <scope>NUCLEOTIDE SEQUENCE [LARGE SCALE GENOMIC DNA]</scope>
    <source>
        <strain evidence="2">cv. XS01</strain>
    </source>
</reference>
<sequence length="167" mass="18271">MTSALLIERNQKSAVDKEAQDLGSAMMISAVMSSQSAVVKRSARAGLAMMKSAVTSENSRELQCNQQLVLEVSDSKTMSFELIDTTAFCLRAKIQQMLFAMSQDDVPVASYSGSSRRLQRVATSRQRIQSQATVYPVAGYSALHIQSTGNNQSQYLKIHSVAKQLTN</sequence>
<protein>
    <submittedName>
        <fullName evidence="1">Ankyrin repeat domain-containing protein 50-like</fullName>
    </submittedName>
</protein>